<organism evidence="2 3">
    <name type="scientific">Aplosporella prunicola CBS 121167</name>
    <dbReference type="NCBI Taxonomy" id="1176127"/>
    <lineage>
        <taxon>Eukaryota</taxon>
        <taxon>Fungi</taxon>
        <taxon>Dikarya</taxon>
        <taxon>Ascomycota</taxon>
        <taxon>Pezizomycotina</taxon>
        <taxon>Dothideomycetes</taxon>
        <taxon>Dothideomycetes incertae sedis</taxon>
        <taxon>Botryosphaeriales</taxon>
        <taxon>Aplosporellaceae</taxon>
        <taxon>Aplosporella</taxon>
    </lineage>
</organism>
<reference evidence="2" key="1">
    <citation type="journal article" date="2020" name="Stud. Mycol.">
        <title>101 Dothideomycetes genomes: a test case for predicting lifestyles and emergence of pathogens.</title>
        <authorList>
            <person name="Haridas S."/>
            <person name="Albert R."/>
            <person name="Binder M."/>
            <person name="Bloem J."/>
            <person name="Labutti K."/>
            <person name="Salamov A."/>
            <person name="Andreopoulos B."/>
            <person name="Baker S."/>
            <person name="Barry K."/>
            <person name="Bills G."/>
            <person name="Bluhm B."/>
            <person name="Cannon C."/>
            <person name="Castanera R."/>
            <person name="Culley D."/>
            <person name="Daum C."/>
            <person name="Ezra D."/>
            <person name="Gonzalez J."/>
            <person name="Henrissat B."/>
            <person name="Kuo A."/>
            <person name="Liang C."/>
            <person name="Lipzen A."/>
            <person name="Lutzoni F."/>
            <person name="Magnuson J."/>
            <person name="Mondo S."/>
            <person name="Nolan M."/>
            <person name="Ohm R."/>
            <person name="Pangilinan J."/>
            <person name="Park H.-J."/>
            <person name="Ramirez L."/>
            <person name="Alfaro M."/>
            <person name="Sun H."/>
            <person name="Tritt A."/>
            <person name="Yoshinaga Y."/>
            <person name="Zwiers L.-H."/>
            <person name="Turgeon B."/>
            <person name="Goodwin S."/>
            <person name="Spatafora J."/>
            <person name="Crous P."/>
            <person name="Grigoriev I."/>
        </authorList>
    </citation>
    <scope>NUCLEOTIDE SEQUENCE</scope>
    <source>
        <strain evidence="2">CBS 121167</strain>
    </source>
</reference>
<evidence type="ECO:0000313" key="3">
    <source>
        <dbReference type="Proteomes" id="UP000799438"/>
    </source>
</evidence>
<dbReference type="AlphaFoldDB" id="A0A6A6AVW0"/>
<feature type="compositionally biased region" description="Acidic residues" evidence="1">
    <location>
        <begin position="87"/>
        <end position="100"/>
    </location>
</feature>
<proteinExistence type="predicted"/>
<accession>A0A6A6AVW0</accession>
<name>A0A6A6AVW0_9PEZI</name>
<dbReference type="RefSeq" id="XP_033390824.1">
    <property type="nucleotide sequence ID" value="XM_033542772.1"/>
</dbReference>
<dbReference type="EMBL" id="ML995694">
    <property type="protein sequence ID" value="KAF2135105.1"/>
    <property type="molecule type" value="Genomic_DNA"/>
</dbReference>
<dbReference type="GeneID" id="54300269"/>
<evidence type="ECO:0000256" key="1">
    <source>
        <dbReference type="SAM" id="MobiDB-lite"/>
    </source>
</evidence>
<evidence type="ECO:0000313" key="2">
    <source>
        <dbReference type="EMBL" id="KAF2135105.1"/>
    </source>
</evidence>
<feature type="region of interest" description="Disordered" evidence="1">
    <location>
        <begin position="75"/>
        <end position="100"/>
    </location>
</feature>
<dbReference type="OrthoDB" id="5245264at2759"/>
<dbReference type="Proteomes" id="UP000799438">
    <property type="component" value="Unassembled WGS sequence"/>
</dbReference>
<sequence length="100" mass="11909">MCASLDEVIDRAQDTILTSVSNQVLFEINRKDINAKPNYPFPGRIEEDTKKRYKQAWQRIIGYIFRIYTKWLQEKERERSEVASSTVEEDIGYDEDEEEE</sequence>
<gene>
    <name evidence="2" type="ORF">K452DRAFT_303797</name>
</gene>
<protein>
    <submittedName>
        <fullName evidence="2">Uncharacterized protein</fullName>
    </submittedName>
</protein>
<keyword evidence="3" id="KW-1185">Reference proteome</keyword>